<dbReference type="EMBL" id="CP112866">
    <property type="protein sequence ID" value="UZW17827.1"/>
    <property type="molecule type" value="Genomic_DNA"/>
</dbReference>
<evidence type="ECO:0008006" key="4">
    <source>
        <dbReference type="Google" id="ProtNLM"/>
    </source>
</evidence>
<evidence type="ECO:0000256" key="1">
    <source>
        <dbReference type="SAM" id="SignalP"/>
    </source>
</evidence>
<evidence type="ECO:0000313" key="2">
    <source>
        <dbReference type="EMBL" id="UZW17827.1"/>
    </source>
</evidence>
<dbReference type="RefSeq" id="WP_266245847.1">
    <property type="nucleotide sequence ID" value="NZ_CP112866.1"/>
</dbReference>
<protein>
    <recommendedName>
        <fullName evidence="4">DUF4198 domain-containing protein</fullName>
    </recommendedName>
</protein>
<organism evidence="2 3">
    <name type="scientific">Pseudomonas quebecensis</name>
    <dbReference type="NCBI Taxonomy" id="2995174"/>
    <lineage>
        <taxon>Bacteria</taxon>
        <taxon>Pseudomonadati</taxon>
        <taxon>Pseudomonadota</taxon>
        <taxon>Gammaproteobacteria</taxon>
        <taxon>Pseudomonadales</taxon>
        <taxon>Pseudomonadaceae</taxon>
        <taxon>Pseudomonas</taxon>
    </lineage>
</organism>
<keyword evidence="3" id="KW-1185">Reference proteome</keyword>
<proteinExistence type="predicted"/>
<evidence type="ECO:0000313" key="3">
    <source>
        <dbReference type="Proteomes" id="UP001164116"/>
    </source>
</evidence>
<name>A0ABY6QCX7_9PSED</name>
<keyword evidence="1" id="KW-0732">Signal</keyword>
<feature type="chain" id="PRO_5046250822" description="DUF4198 domain-containing protein" evidence="1">
    <location>
        <begin position="22"/>
        <end position="142"/>
    </location>
</feature>
<gene>
    <name evidence="2" type="ORF">OSC50_20940</name>
</gene>
<accession>A0ABY6QCX7</accession>
<dbReference type="Proteomes" id="UP001164116">
    <property type="component" value="Chromosome"/>
</dbReference>
<feature type="signal peptide" evidence="1">
    <location>
        <begin position="1"/>
        <end position="21"/>
    </location>
</feature>
<reference evidence="2" key="1">
    <citation type="submission" date="2022-11" db="EMBL/GenBank/DDBJ databases">
        <title>Taxonomic description of a new Pseudomonas species.</title>
        <authorList>
            <person name="Tambong J.T."/>
        </authorList>
    </citation>
    <scope>NUCLEOTIDE SEQUENCE</scope>
    <source>
        <strain evidence="2">S1Bt42</strain>
    </source>
</reference>
<sequence length="142" mass="14687">MRMKVALAGCVLALLSFSASALNVAMSVSSDGDGKPTIFGKTNLPDETELIVGIQLVGGKYFAQSEATVKGGKFSAGKFSDGDAALPPGLYTIEVSAGMAAVQPESVQSVFGREGENLKGRYVKTLGVGGSYVNFSTKMQLP</sequence>